<evidence type="ECO:0000313" key="7">
    <source>
        <dbReference type="EMBL" id="HJA06184.1"/>
    </source>
</evidence>
<dbReference type="GO" id="GO:0015648">
    <property type="term" value="F:lipid-linked peptidoglycan transporter activity"/>
    <property type="evidence" value="ECO:0007669"/>
    <property type="project" value="TreeGrafter"/>
</dbReference>
<keyword evidence="3" id="KW-0133">Cell shape</keyword>
<keyword evidence="4 6" id="KW-1133">Transmembrane helix</keyword>
<feature type="transmembrane region" description="Helical" evidence="6">
    <location>
        <begin position="21"/>
        <end position="39"/>
    </location>
</feature>
<feature type="transmembrane region" description="Helical" evidence="6">
    <location>
        <begin position="187"/>
        <end position="204"/>
    </location>
</feature>
<dbReference type="Pfam" id="PF01098">
    <property type="entry name" value="FTSW_RODA_SPOVE"/>
    <property type="match status" value="1"/>
</dbReference>
<reference evidence="7" key="2">
    <citation type="submission" date="2021-04" db="EMBL/GenBank/DDBJ databases">
        <authorList>
            <person name="Gilroy R."/>
        </authorList>
    </citation>
    <scope>NUCLEOTIDE SEQUENCE</scope>
    <source>
        <strain evidence="7">ChiSjej2B20-11307</strain>
    </source>
</reference>
<dbReference type="GO" id="GO:0005886">
    <property type="term" value="C:plasma membrane"/>
    <property type="evidence" value="ECO:0007669"/>
    <property type="project" value="TreeGrafter"/>
</dbReference>
<evidence type="ECO:0000256" key="3">
    <source>
        <dbReference type="ARBA" id="ARBA00022960"/>
    </source>
</evidence>
<keyword evidence="2 6" id="KW-0812">Transmembrane</keyword>
<evidence type="ECO:0000256" key="1">
    <source>
        <dbReference type="ARBA" id="ARBA00004141"/>
    </source>
</evidence>
<protein>
    <submittedName>
        <fullName evidence="7">Rod shape-determining protein RodA</fullName>
    </submittedName>
</protein>
<evidence type="ECO:0000256" key="4">
    <source>
        <dbReference type="ARBA" id="ARBA00022989"/>
    </source>
</evidence>
<feature type="transmembrane region" description="Helical" evidence="6">
    <location>
        <begin position="283"/>
        <end position="304"/>
    </location>
</feature>
<comment type="caution">
    <text evidence="7">The sequence shown here is derived from an EMBL/GenBank/DDBJ whole genome shotgun (WGS) entry which is preliminary data.</text>
</comment>
<dbReference type="EMBL" id="DXAK01000014">
    <property type="protein sequence ID" value="HJA06184.1"/>
    <property type="molecule type" value="Genomic_DNA"/>
</dbReference>
<keyword evidence="5 6" id="KW-0472">Membrane</keyword>
<name>A0A9D2H996_9FIRM</name>
<feature type="transmembrane region" description="Helical" evidence="6">
    <location>
        <begin position="71"/>
        <end position="90"/>
    </location>
</feature>
<dbReference type="Proteomes" id="UP000824223">
    <property type="component" value="Unassembled WGS sequence"/>
</dbReference>
<gene>
    <name evidence="7" type="ORF">H9798_03405</name>
</gene>
<evidence type="ECO:0000256" key="6">
    <source>
        <dbReference type="SAM" id="Phobius"/>
    </source>
</evidence>
<evidence type="ECO:0000256" key="5">
    <source>
        <dbReference type="ARBA" id="ARBA00023136"/>
    </source>
</evidence>
<dbReference type="GO" id="GO:0051301">
    <property type="term" value="P:cell division"/>
    <property type="evidence" value="ECO:0007669"/>
    <property type="project" value="InterPro"/>
</dbReference>
<feature type="transmembrane region" description="Helical" evidence="6">
    <location>
        <begin position="45"/>
        <end position="64"/>
    </location>
</feature>
<dbReference type="GO" id="GO:0032153">
    <property type="term" value="C:cell division site"/>
    <property type="evidence" value="ECO:0007669"/>
    <property type="project" value="TreeGrafter"/>
</dbReference>
<dbReference type="GO" id="GO:0008360">
    <property type="term" value="P:regulation of cell shape"/>
    <property type="evidence" value="ECO:0007669"/>
    <property type="project" value="UniProtKB-KW"/>
</dbReference>
<feature type="transmembrane region" description="Helical" evidence="6">
    <location>
        <begin position="162"/>
        <end position="180"/>
    </location>
</feature>
<evidence type="ECO:0000313" key="8">
    <source>
        <dbReference type="Proteomes" id="UP000824223"/>
    </source>
</evidence>
<feature type="transmembrane region" description="Helical" evidence="6">
    <location>
        <begin position="316"/>
        <end position="340"/>
    </location>
</feature>
<organism evidence="7 8">
    <name type="scientific">Candidatus Mediterraneibacter pullicola</name>
    <dbReference type="NCBI Taxonomy" id="2838682"/>
    <lineage>
        <taxon>Bacteria</taxon>
        <taxon>Bacillati</taxon>
        <taxon>Bacillota</taxon>
        <taxon>Clostridia</taxon>
        <taxon>Lachnospirales</taxon>
        <taxon>Lachnospiraceae</taxon>
        <taxon>Mediterraneibacter</taxon>
    </lineage>
</organism>
<evidence type="ECO:0000256" key="2">
    <source>
        <dbReference type="ARBA" id="ARBA00022692"/>
    </source>
</evidence>
<dbReference type="PANTHER" id="PTHR30474">
    <property type="entry name" value="CELL CYCLE PROTEIN"/>
    <property type="match status" value="1"/>
</dbReference>
<feature type="transmembrane region" description="Helical" evidence="6">
    <location>
        <begin position="352"/>
        <end position="372"/>
    </location>
</feature>
<comment type="subcellular location">
    <subcellularLocation>
        <location evidence="1">Membrane</location>
        <topology evidence="1">Multi-pass membrane protein</topology>
    </subcellularLocation>
</comment>
<sequence>MKSILKKFKLHYYLKDYRFSLAALVTVLSIFGVFMVRSARPELMGRQIMGVVIGVIAMIIISLIDYKWILNLYWPIYILNLVLLAAVWIPGLGVSANGARRWLDLGFTQLQPSDLTKILMILFFARFLADREKEINRPKFILQTVALILPSLAMVYIQPNLSTTLCIAGLFCALMFLGGLSYKFVGTVLAITIPAVVLFLVIAVQPNQPILKDYQQNRILAWLEPEKYSNDESYQQLNSLRAIGSGQLSGKGYNNDDTMSVKNGNFVLEPQTDFIFAIIGEELGFVGCCAVIFLLLLIVISCILTGLRAKDTEGRIICGGVAALIGIQSFINIGVATMILPNTGLSLPFVSYGLTSLVCFFMGIGFVLNVGLQPNKYQ</sequence>
<feature type="transmembrane region" description="Helical" evidence="6">
    <location>
        <begin position="110"/>
        <end position="128"/>
    </location>
</feature>
<proteinExistence type="predicted"/>
<reference evidence="7" key="1">
    <citation type="journal article" date="2021" name="PeerJ">
        <title>Extensive microbial diversity within the chicken gut microbiome revealed by metagenomics and culture.</title>
        <authorList>
            <person name="Gilroy R."/>
            <person name="Ravi A."/>
            <person name="Getino M."/>
            <person name="Pursley I."/>
            <person name="Horton D.L."/>
            <person name="Alikhan N.F."/>
            <person name="Baker D."/>
            <person name="Gharbi K."/>
            <person name="Hall N."/>
            <person name="Watson M."/>
            <person name="Adriaenssens E.M."/>
            <person name="Foster-Nyarko E."/>
            <person name="Jarju S."/>
            <person name="Secka A."/>
            <person name="Antonio M."/>
            <person name="Oren A."/>
            <person name="Chaudhuri R.R."/>
            <person name="La Ragione R."/>
            <person name="Hildebrand F."/>
            <person name="Pallen M.J."/>
        </authorList>
    </citation>
    <scope>NUCLEOTIDE SEQUENCE</scope>
    <source>
        <strain evidence="7">ChiSjej2B20-11307</strain>
    </source>
</reference>
<accession>A0A9D2H996</accession>
<dbReference type="AlphaFoldDB" id="A0A9D2H996"/>
<dbReference type="InterPro" id="IPR001182">
    <property type="entry name" value="FtsW/RodA"/>
</dbReference>
<feature type="transmembrane region" description="Helical" evidence="6">
    <location>
        <begin position="140"/>
        <end position="156"/>
    </location>
</feature>